<dbReference type="AlphaFoldDB" id="A0A0E9QWU3"/>
<name>A0A0E9QWU3_ANGAN</name>
<proteinExistence type="predicted"/>
<sequence>MESNLQEHSTHLCAISDCSLWNL</sequence>
<evidence type="ECO:0000313" key="1">
    <source>
        <dbReference type="EMBL" id="JAH20583.1"/>
    </source>
</evidence>
<accession>A0A0E9QWU3</accession>
<reference evidence="1" key="1">
    <citation type="submission" date="2014-11" db="EMBL/GenBank/DDBJ databases">
        <authorList>
            <person name="Amaro Gonzalez C."/>
        </authorList>
    </citation>
    <scope>NUCLEOTIDE SEQUENCE</scope>
</reference>
<protein>
    <submittedName>
        <fullName evidence="1">Uncharacterized protein</fullName>
    </submittedName>
</protein>
<organism evidence="1">
    <name type="scientific">Anguilla anguilla</name>
    <name type="common">European freshwater eel</name>
    <name type="synonym">Muraena anguilla</name>
    <dbReference type="NCBI Taxonomy" id="7936"/>
    <lineage>
        <taxon>Eukaryota</taxon>
        <taxon>Metazoa</taxon>
        <taxon>Chordata</taxon>
        <taxon>Craniata</taxon>
        <taxon>Vertebrata</taxon>
        <taxon>Euteleostomi</taxon>
        <taxon>Actinopterygii</taxon>
        <taxon>Neopterygii</taxon>
        <taxon>Teleostei</taxon>
        <taxon>Anguilliformes</taxon>
        <taxon>Anguillidae</taxon>
        <taxon>Anguilla</taxon>
    </lineage>
</organism>
<dbReference type="EMBL" id="GBXM01087994">
    <property type="protein sequence ID" value="JAH20583.1"/>
    <property type="molecule type" value="Transcribed_RNA"/>
</dbReference>
<reference evidence="1" key="2">
    <citation type="journal article" date="2015" name="Fish Shellfish Immunol.">
        <title>Early steps in the European eel (Anguilla anguilla)-Vibrio vulnificus interaction in the gills: Role of the RtxA13 toxin.</title>
        <authorList>
            <person name="Callol A."/>
            <person name="Pajuelo D."/>
            <person name="Ebbesson L."/>
            <person name="Teles M."/>
            <person name="MacKenzie S."/>
            <person name="Amaro C."/>
        </authorList>
    </citation>
    <scope>NUCLEOTIDE SEQUENCE</scope>
</reference>